<accession>A0AA96GC31</accession>
<dbReference type="RefSeq" id="WP_312645235.1">
    <property type="nucleotide sequence ID" value="NZ_CP116967.1"/>
</dbReference>
<feature type="repeat" description="TPR" evidence="1">
    <location>
        <begin position="262"/>
        <end position="295"/>
    </location>
</feature>
<name>A0AA96GC31_9BACT</name>
<feature type="repeat" description="TPR" evidence="1">
    <location>
        <begin position="84"/>
        <end position="117"/>
    </location>
</feature>
<dbReference type="SMART" id="SM00671">
    <property type="entry name" value="SEL1"/>
    <property type="match status" value="1"/>
</dbReference>
<feature type="repeat" description="TPR" evidence="1">
    <location>
        <begin position="194"/>
        <end position="227"/>
    </location>
</feature>
<evidence type="ECO:0000313" key="3">
    <source>
        <dbReference type="Proteomes" id="UP001302719"/>
    </source>
</evidence>
<dbReference type="InterPro" id="IPR052384">
    <property type="entry name" value="TMTC_O-mannosyltransferase"/>
</dbReference>
<dbReference type="PANTHER" id="PTHR44216">
    <property type="entry name" value="PROTEIN O-MANNOSYL-TRANSFERASE TMTC2"/>
    <property type="match status" value="1"/>
</dbReference>
<feature type="repeat" description="TPR" evidence="1">
    <location>
        <begin position="367"/>
        <end position="400"/>
    </location>
</feature>
<dbReference type="InterPro" id="IPR019734">
    <property type="entry name" value="TPR_rpt"/>
</dbReference>
<evidence type="ECO:0000313" key="2">
    <source>
        <dbReference type="EMBL" id="WNM58836.1"/>
    </source>
</evidence>
<sequence>MVNRRVPGGLMVCAAIVGLFLLKGFLGVSSSYAELSGTSQADSSPVQDSAEAHLQLGIDFFLTNELDVAIDEFRETARQRPDYAEAYHNLGVALAKTGDLTGAIAAWSQAERLDFHMASLRYHLSALVSYNYGISLVRDGRLAQALAQWRAALRLQPDFFEAHYALGLGYLAAGDPVQAVAHFQATLHDAFKWAHAYEALGLAYYASHENILAEQAWRRALALEPELPKVHANLGLLRLQEGNYQEAIEHSRQALVLQPDLVAAHYNIGVALFAKGDESASVPSLERAISLDPRLTSARLLLGVVWSRQGNWAQAASLWRETLRQDPFAKDGVWLHYNLGVAMAAMGLIDEAAVEFDVVTDQRPEWAPGWSQLGSALLATRQWEKAVVALESAARLQPAWAHLHFAIGKAQAEAGNLSQAVAALQRAVEVEPQLVEAWFHLGVVLRAQNRTGEAVEPLRLAAEGGSGEAQSLLASMYANGSGVDRNIPLAMLWWFRSSRATMADSLTQTAREQLSQFRRGLHRHLFSPGDRQEVLNGFGLIREDLHRLAPPHRVSTQVTNDEDTWDHLTPSEPVVAWVIDQALAGDQSAQHTLHTWYVNGERGRLVPADPQIRNYFLQTAKEGNPFSCKVVRAVAPESAERFSADWQLAANGCPDQTVMPGL</sequence>
<organism evidence="2 3">
    <name type="scientific">Candidatus Nitrospira allomarina</name>
    <dbReference type="NCBI Taxonomy" id="3020900"/>
    <lineage>
        <taxon>Bacteria</taxon>
        <taxon>Pseudomonadati</taxon>
        <taxon>Nitrospirota</taxon>
        <taxon>Nitrospiria</taxon>
        <taxon>Nitrospirales</taxon>
        <taxon>Nitrospiraceae</taxon>
        <taxon>Nitrospira</taxon>
    </lineage>
</organism>
<feature type="repeat" description="TPR" evidence="1">
    <location>
        <begin position="228"/>
        <end position="261"/>
    </location>
</feature>
<reference evidence="2 3" key="1">
    <citation type="submission" date="2023-01" db="EMBL/GenBank/DDBJ databases">
        <title>Cultivation and genomic characterization of new, ubiquitous marine nitrite-oxidizing bacteria from the Nitrospirales.</title>
        <authorList>
            <person name="Mueller A.J."/>
            <person name="Daebeler A."/>
            <person name="Herbold C.W."/>
            <person name="Kirkegaard R.H."/>
            <person name="Daims H."/>
        </authorList>
    </citation>
    <scope>NUCLEOTIDE SEQUENCE [LARGE SCALE GENOMIC DNA]</scope>
    <source>
        <strain evidence="2 3">VA</strain>
    </source>
</reference>
<feature type="repeat" description="TPR" evidence="1">
    <location>
        <begin position="401"/>
        <end position="434"/>
    </location>
</feature>
<gene>
    <name evidence="2" type="ORF">PP769_03450</name>
</gene>
<feature type="repeat" description="TPR" evidence="1">
    <location>
        <begin position="126"/>
        <end position="159"/>
    </location>
</feature>
<dbReference type="Gene3D" id="1.25.40.10">
    <property type="entry name" value="Tetratricopeptide repeat domain"/>
    <property type="match status" value="4"/>
</dbReference>
<proteinExistence type="predicted"/>
<dbReference type="Pfam" id="PF13432">
    <property type="entry name" value="TPR_16"/>
    <property type="match status" value="3"/>
</dbReference>
<feature type="repeat" description="TPR" evidence="1">
    <location>
        <begin position="50"/>
        <end position="83"/>
    </location>
</feature>
<dbReference type="InterPro" id="IPR011990">
    <property type="entry name" value="TPR-like_helical_dom_sf"/>
</dbReference>
<dbReference type="GO" id="GO:0035269">
    <property type="term" value="P:protein O-linked glycosylation via mannose"/>
    <property type="evidence" value="ECO:0007669"/>
    <property type="project" value="TreeGrafter"/>
</dbReference>
<protein>
    <submittedName>
        <fullName evidence="2">Tetratricopeptide repeat protein</fullName>
    </submittedName>
</protein>
<dbReference type="PANTHER" id="PTHR44216:SF3">
    <property type="entry name" value="PROTEIN O-MANNOSYL-TRANSFERASE TMTC2"/>
    <property type="match status" value="1"/>
</dbReference>
<dbReference type="Proteomes" id="UP001302719">
    <property type="component" value="Chromosome"/>
</dbReference>
<dbReference type="KEGG" id="nall:PP769_03450"/>
<keyword evidence="3" id="KW-1185">Reference proteome</keyword>
<dbReference type="PROSITE" id="PS50293">
    <property type="entry name" value="TPR_REGION"/>
    <property type="match status" value="1"/>
</dbReference>
<dbReference type="EMBL" id="CP116967">
    <property type="protein sequence ID" value="WNM58836.1"/>
    <property type="molecule type" value="Genomic_DNA"/>
</dbReference>
<dbReference type="Pfam" id="PF13414">
    <property type="entry name" value="TPR_11"/>
    <property type="match status" value="2"/>
</dbReference>
<evidence type="ECO:0000256" key="1">
    <source>
        <dbReference type="PROSITE-ProRule" id="PRU00339"/>
    </source>
</evidence>
<dbReference type="SMART" id="SM00028">
    <property type="entry name" value="TPR"/>
    <property type="match status" value="12"/>
</dbReference>
<dbReference type="AlphaFoldDB" id="A0AA96GC31"/>
<dbReference type="GO" id="GO:0000030">
    <property type="term" value="F:mannosyltransferase activity"/>
    <property type="evidence" value="ECO:0007669"/>
    <property type="project" value="TreeGrafter"/>
</dbReference>
<dbReference type="SUPFAM" id="SSF48452">
    <property type="entry name" value="TPR-like"/>
    <property type="match status" value="2"/>
</dbReference>
<dbReference type="PROSITE" id="PS50005">
    <property type="entry name" value="TPR"/>
    <property type="match status" value="8"/>
</dbReference>
<dbReference type="InterPro" id="IPR006597">
    <property type="entry name" value="Sel1-like"/>
</dbReference>
<keyword evidence="1" id="KW-0802">TPR repeat</keyword>